<organism evidence="1 2">
    <name type="scientific">Gossypium australe</name>
    <dbReference type="NCBI Taxonomy" id="47621"/>
    <lineage>
        <taxon>Eukaryota</taxon>
        <taxon>Viridiplantae</taxon>
        <taxon>Streptophyta</taxon>
        <taxon>Embryophyta</taxon>
        <taxon>Tracheophyta</taxon>
        <taxon>Spermatophyta</taxon>
        <taxon>Magnoliopsida</taxon>
        <taxon>eudicotyledons</taxon>
        <taxon>Gunneridae</taxon>
        <taxon>Pentapetalae</taxon>
        <taxon>rosids</taxon>
        <taxon>malvids</taxon>
        <taxon>Malvales</taxon>
        <taxon>Malvaceae</taxon>
        <taxon>Malvoideae</taxon>
        <taxon>Gossypium</taxon>
    </lineage>
</organism>
<dbReference type="Proteomes" id="UP000325315">
    <property type="component" value="Unassembled WGS sequence"/>
</dbReference>
<dbReference type="PANTHER" id="PTHR45643">
    <property type="entry name" value="REVERSE TRANSCRIPTASE"/>
    <property type="match status" value="1"/>
</dbReference>
<gene>
    <name evidence="1" type="ORF">EPI10_001014</name>
</gene>
<dbReference type="InterPro" id="IPR043128">
    <property type="entry name" value="Rev_trsase/Diguanyl_cyclase"/>
</dbReference>
<dbReference type="Gene3D" id="3.30.70.270">
    <property type="match status" value="1"/>
</dbReference>
<evidence type="ECO:0000313" key="1">
    <source>
        <dbReference type="EMBL" id="KAA3465878.1"/>
    </source>
</evidence>
<name>A0A5B6V9M3_9ROSI</name>
<dbReference type="OrthoDB" id="1667550at2759"/>
<dbReference type="InterPro" id="IPR043502">
    <property type="entry name" value="DNA/RNA_pol_sf"/>
</dbReference>
<dbReference type="AlphaFoldDB" id="A0A5B6V9M3"/>
<protein>
    <submittedName>
        <fullName evidence="1">Polyprotein</fullName>
    </submittedName>
</protein>
<comment type="caution">
    <text evidence="1">The sequence shown here is derived from an EMBL/GenBank/DDBJ whole genome shotgun (WGS) entry which is preliminary data.</text>
</comment>
<accession>A0A5B6V9M3</accession>
<evidence type="ECO:0000313" key="2">
    <source>
        <dbReference type="Proteomes" id="UP000325315"/>
    </source>
</evidence>
<keyword evidence="2" id="KW-1185">Reference proteome</keyword>
<reference evidence="2" key="1">
    <citation type="journal article" date="2019" name="Plant Biotechnol. J.">
        <title>Genome sequencing of the Australian wild diploid species Gossypium australe highlights disease resistance and delayed gland morphogenesis.</title>
        <authorList>
            <person name="Cai Y."/>
            <person name="Cai X."/>
            <person name="Wang Q."/>
            <person name="Wang P."/>
            <person name="Zhang Y."/>
            <person name="Cai C."/>
            <person name="Xu Y."/>
            <person name="Wang K."/>
            <person name="Zhou Z."/>
            <person name="Wang C."/>
            <person name="Geng S."/>
            <person name="Li B."/>
            <person name="Dong Q."/>
            <person name="Hou Y."/>
            <person name="Wang H."/>
            <person name="Ai P."/>
            <person name="Liu Z."/>
            <person name="Yi F."/>
            <person name="Sun M."/>
            <person name="An G."/>
            <person name="Cheng J."/>
            <person name="Zhang Y."/>
            <person name="Shi Q."/>
            <person name="Xie Y."/>
            <person name="Shi X."/>
            <person name="Chang Y."/>
            <person name="Huang F."/>
            <person name="Chen Y."/>
            <person name="Hong S."/>
            <person name="Mi L."/>
            <person name="Sun Q."/>
            <person name="Zhang L."/>
            <person name="Zhou B."/>
            <person name="Peng R."/>
            <person name="Zhang X."/>
            <person name="Liu F."/>
        </authorList>
    </citation>
    <scope>NUCLEOTIDE SEQUENCE [LARGE SCALE GENOMIC DNA]</scope>
    <source>
        <strain evidence="2">cv. PA1801</strain>
    </source>
</reference>
<dbReference type="SUPFAM" id="SSF56672">
    <property type="entry name" value="DNA/RNA polymerases"/>
    <property type="match status" value="1"/>
</dbReference>
<proteinExistence type="predicted"/>
<dbReference type="PANTHER" id="PTHR45643:SF11">
    <property type="entry name" value="RNA-DIRECTED DNA POLYMERASE"/>
    <property type="match status" value="1"/>
</dbReference>
<sequence>MTITSSFRDNVLVNRVSTNDSRTSLLCKLSKVSILWIRRNLGMDWLTEHKAKINFELKRVTLRSNKGEEIVVVSERAQFMSKVVSVLKAKKMLRKGCEAYLAFDGFAGHGEREKRLFTKFNKYEFWLKEVAFLGHVVLAEGVCVDPKKIKAIVEWRSPRSVIEVLSFLGLAGYHCEFFEGFATIAVTLTKFLQKKK</sequence>
<dbReference type="EMBL" id="SMMG02000007">
    <property type="protein sequence ID" value="KAA3465878.1"/>
    <property type="molecule type" value="Genomic_DNA"/>
</dbReference>